<reference evidence="15 16" key="1">
    <citation type="submission" date="2014-11" db="EMBL/GenBank/DDBJ databases">
        <authorList>
            <person name="Zhu J."/>
            <person name="Qi W."/>
            <person name="Song R."/>
        </authorList>
    </citation>
    <scope>NUCLEOTIDE SEQUENCE [LARGE SCALE GENOMIC DNA]</scope>
</reference>
<dbReference type="SUPFAM" id="SSF48439">
    <property type="entry name" value="Protein prenylyltransferase"/>
    <property type="match status" value="1"/>
</dbReference>
<evidence type="ECO:0000313" key="15">
    <source>
        <dbReference type="EMBL" id="CEM39647.1"/>
    </source>
</evidence>
<evidence type="ECO:0000256" key="7">
    <source>
        <dbReference type="ARBA" id="ARBA00022737"/>
    </source>
</evidence>
<dbReference type="Proteomes" id="UP000041254">
    <property type="component" value="Unassembled WGS sequence"/>
</dbReference>
<dbReference type="EC" id="2.5.1.59" evidence="3"/>
<dbReference type="EC" id="2.5.1.58" evidence="4"/>
<evidence type="ECO:0000256" key="8">
    <source>
        <dbReference type="ARBA" id="ARBA00022842"/>
    </source>
</evidence>
<evidence type="ECO:0000256" key="9">
    <source>
        <dbReference type="ARBA" id="ARBA00040965"/>
    </source>
</evidence>
<dbReference type="Gene3D" id="1.25.40.120">
    <property type="entry name" value="Protein prenylyltransferase"/>
    <property type="match status" value="1"/>
</dbReference>
<dbReference type="OrthoDB" id="272289at2759"/>
<evidence type="ECO:0000256" key="6">
    <source>
        <dbReference type="ARBA" id="ARBA00022679"/>
    </source>
</evidence>
<evidence type="ECO:0000256" key="5">
    <source>
        <dbReference type="ARBA" id="ARBA00022602"/>
    </source>
</evidence>
<evidence type="ECO:0000256" key="1">
    <source>
        <dbReference type="ARBA" id="ARBA00001946"/>
    </source>
</evidence>
<feature type="region of interest" description="Disordered" evidence="14">
    <location>
        <begin position="350"/>
        <end position="369"/>
    </location>
</feature>
<keyword evidence="5" id="KW-0637">Prenyltransferase</keyword>
<dbReference type="GO" id="GO:0005965">
    <property type="term" value="C:protein farnesyltransferase complex"/>
    <property type="evidence" value="ECO:0007669"/>
    <property type="project" value="TreeGrafter"/>
</dbReference>
<keyword evidence="6" id="KW-0808">Transferase</keyword>
<name>A0A0G4H6Z6_VITBC</name>
<dbReference type="PROSITE" id="PS51147">
    <property type="entry name" value="PFTA"/>
    <property type="match status" value="4"/>
</dbReference>
<comment type="cofactor">
    <cofactor evidence="1">
        <name>Mg(2+)</name>
        <dbReference type="ChEBI" id="CHEBI:18420"/>
    </cofactor>
</comment>
<gene>
    <name evidence="15" type="ORF">Vbra_19704</name>
</gene>
<evidence type="ECO:0000256" key="11">
    <source>
        <dbReference type="ARBA" id="ARBA00042436"/>
    </source>
</evidence>
<sequence length="369" mass="41858">MKGAAAAAADQKIGAAAAAAAAAAEHDDTDDADEVWPSSNEELWRDVTPLSTVLDEGPHPVVEIDTSPQFRRAHALLYALLSAGERSQRALDLTREVIHLNNANYTAWHYRRQILEGMEGEWDLADELAFSEEWIFDSPKSYQVWQHRRWLVEKAADPSKELEVCASVLNNDAKNYNAWSHRQWVVRTYGLWAAELAFAEAMLQEDFRNNSAWNHRHYVVSHELRSCSGQEDQISAIRSREISYASSWLALAPHNESAWNYLASWFAEGGERHTAERRPWSEIPNELEDRIASVVASHPRCRFALEVLAKVASARGDGEAACQRWRELADSDPVRRRYWEYMADRERERERERTIALQQTGAGAGSGEG</sequence>
<evidence type="ECO:0000256" key="4">
    <source>
        <dbReference type="ARBA" id="ARBA00012702"/>
    </source>
</evidence>
<feature type="region of interest" description="Disordered" evidence="14">
    <location>
        <begin position="17"/>
        <end position="38"/>
    </location>
</feature>
<evidence type="ECO:0000256" key="14">
    <source>
        <dbReference type="SAM" id="MobiDB-lite"/>
    </source>
</evidence>
<dbReference type="VEuPathDB" id="CryptoDB:Vbra_19704"/>
<dbReference type="OMA" id="SEEWIFD"/>
<accession>A0A0G4H6Z6</accession>
<organism evidence="15 16">
    <name type="scientific">Vitrella brassicaformis (strain CCMP3155)</name>
    <dbReference type="NCBI Taxonomy" id="1169540"/>
    <lineage>
        <taxon>Eukaryota</taxon>
        <taxon>Sar</taxon>
        <taxon>Alveolata</taxon>
        <taxon>Colpodellida</taxon>
        <taxon>Vitrellaceae</taxon>
        <taxon>Vitrella</taxon>
    </lineage>
</organism>
<evidence type="ECO:0000256" key="13">
    <source>
        <dbReference type="ARBA" id="ARBA00043219"/>
    </source>
</evidence>
<evidence type="ECO:0000256" key="3">
    <source>
        <dbReference type="ARBA" id="ARBA00012700"/>
    </source>
</evidence>
<keyword evidence="7" id="KW-0677">Repeat</keyword>
<dbReference type="AlphaFoldDB" id="A0A0G4H6Z6"/>
<dbReference type="PANTHER" id="PTHR11129">
    <property type="entry name" value="PROTEIN FARNESYLTRANSFERASE ALPHA SUBUNIT/RAB GERANYLGERANYL TRANSFERASE ALPHA SUBUNIT"/>
    <property type="match status" value="1"/>
</dbReference>
<dbReference type="PANTHER" id="PTHR11129:SF1">
    <property type="entry name" value="PROTEIN FARNESYLTRANSFERASE_GERANYLGERANYLTRANSFERASE TYPE-1 SUBUNIT ALPHA"/>
    <property type="match status" value="1"/>
</dbReference>
<evidence type="ECO:0000256" key="2">
    <source>
        <dbReference type="ARBA" id="ARBA00006734"/>
    </source>
</evidence>
<comment type="similarity">
    <text evidence="2">Belongs to the protein prenyltransferase subunit alpha family.</text>
</comment>
<dbReference type="GO" id="GO:0005953">
    <property type="term" value="C:CAAX-protein geranylgeranyltransferase complex"/>
    <property type="evidence" value="ECO:0007669"/>
    <property type="project" value="TreeGrafter"/>
</dbReference>
<dbReference type="STRING" id="1169540.A0A0G4H6Z6"/>
<proteinExistence type="inferred from homology"/>
<dbReference type="GO" id="GO:0004662">
    <property type="term" value="F:CAAX-protein geranylgeranyltransferase activity"/>
    <property type="evidence" value="ECO:0007669"/>
    <property type="project" value="UniProtKB-EC"/>
</dbReference>
<dbReference type="InParanoid" id="A0A0G4H6Z6"/>
<dbReference type="Pfam" id="PF01239">
    <property type="entry name" value="PPTA"/>
    <property type="match status" value="5"/>
</dbReference>
<evidence type="ECO:0000256" key="12">
    <source>
        <dbReference type="ARBA" id="ARBA00043086"/>
    </source>
</evidence>
<keyword evidence="8" id="KW-0460">Magnesium</keyword>
<evidence type="ECO:0000313" key="16">
    <source>
        <dbReference type="Proteomes" id="UP000041254"/>
    </source>
</evidence>
<evidence type="ECO:0000256" key="10">
    <source>
        <dbReference type="ARBA" id="ARBA00041392"/>
    </source>
</evidence>
<dbReference type="GO" id="GO:0004660">
    <property type="term" value="F:protein farnesyltransferase activity"/>
    <property type="evidence" value="ECO:0007669"/>
    <property type="project" value="UniProtKB-EC"/>
</dbReference>
<dbReference type="InterPro" id="IPR002088">
    <property type="entry name" value="Prenyl_trans_a"/>
</dbReference>
<dbReference type="EMBL" id="CDMY01001045">
    <property type="protein sequence ID" value="CEM39647.1"/>
    <property type="molecule type" value="Genomic_DNA"/>
</dbReference>
<protein>
    <recommendedName>
        <fullName evidence="9">Protein farnesyltransferase/geranylgeranyltransferase type-1 subunit alpha</fullName>
        <ecNumber evidence="4">2.5.1.58</ecNumber>
        <ecNumber evidence="3">2.5.1.59</ecNumber>
    </recommendedName>
    <alternativeName>
        <fullName evidence="12">CAAX farnesyltransferase subunit alpha</fullName>
    </alternativeName>
    <alternativeName>
        <fullName evidence="11">FTase-alpha</fullName>
    </alternativeName>
    <alternativeName>
        <fullName evidence="10">Ras proteins prenyltransferase subunit alpha</fullName>
    </alternativeName>
    <alternativeName>
        <fullName evidence="13">Type I protein geranyl-geranyltransferase subunit alpha</fullName>
    </alternativeName>
</protein>
<keyword evidence="16" id="KW-1185">Reference proteome</keyword>